<proteinExistence type="inferred from homology"/>
<dbReference type="eggNOG" id="COG1449">
    <property type="taxonomic scope" value="Bacteria"/>
</dbReference>
<dbReference type="HOGENOM" id="CLU_018719_0_0_9"/>
<evidence type="ECO:0000256" key="2">
    <source>
        <dbReference type="ARBA" id="ARBA00023277"/>
    </source>
</evidence>
<dbReference type="Pfam" id="PF12055">
    <property type="entry name" value="DUF3536"/>
    <property type="match status" value="1"/>
</dbReference>
<feature type="domain" description="Glycoside hydrolase family 57 N-terminal" evidence="4">
    <location>
        <begin position="39"/>
        <end position="311"/>
    </location>
</feature>
<dbReference type="GO" id="GO:0005975">
    <property type="term" value="P:carbohydrate metabolic process"/>
    <property type="evidence" value="ECO:0007669"/>
    <property type="project" value="InterPro"/>
</dbReference>
<evidence type="ECO:0000313" key="6">
    <source>
        <dbReference type="Proteomes" id="UP000013520"/>
    </source>
</evidence>
<accession>R4KJC9</accession>
<dbReference type="InterPro" id="IPR052046">
    <property type="entry name" value="GH57_Enzymes"/>
</dbReference>
<dbReference type="InterPro" id="IPR011330">
    <property type="entry name" value="Glyco_hydro/deAcase_b/a-brl"/>
</dbReference>
<name>R4KJC9_9FIRM</name>
<dbReference type="EMBL" id="CP003273">
    <property type="protein sequence ID" value="AGL02729.1"/>
    <property type="molecule type" value="Genomic_DNA"/>
</dbReference>
<gene>
    <name evidence="5" type="ORF">Desgi_3385</name>
</gene>
<evidence type="ECO:0000259" key="4">
    <source>
        <dbReference type="Pfam" id="PF03065"/>
    </source>
</evidence>
<dbReference type="InterPro" id="IPR027291">
    <property type="entry name" value="Glyco_hydro_38_N_sf"/>
</dbReference>
<dbReference type="KEGG" id="dgi:Desgi_3385"/>
<dbReference type="STRING" id="767817.Desgi_3385"/>
<dbReference type="InterPro" id="IPR004300">
    <property type="entry name" value="Glyco_hydro_57_N"/>
</dbReference>
<evidence type="ECO:0000256" key="1">
    <source>
        <dbReference type="ARBA" id="ARBA00006821"/>
    </source>
</evidence>
<evidence type="ECO:0000256" key="3">
    <source>
        <dbReference type="RuleBase" id="RU361196"/>
    </source>
</evidence>
<dbReference type="CDD" id="cd10797">
    <property type="entry name" value="GH57N_APU_like_1"/>
    <property type="match status" value="1"/>
</dbReference>
<dbReference type="Gene3D" id="3.20.110.10">
    <property type="entry name" value="Glycoside hydrolase 38, N terminal domain"/>
    <property type="match status" value="1"/>
</dbReference>
<organism evidence="5 6">
    <name type="scientific">Desulfoscipio gibsoniae DSM 7213</name>
    <dbReference type="NCBI Taxonomy" id="767817"/>
    <lineage>
        <taxon>Bacteria</taxon>
        <taxon>Bacillati</taxon>
        <taxon>Bacillota</taxon>
        <taxon>Clostridia</taxon>
        <taxon>Eubacteriales</taxon>
        <taxon>Desulfallaceae</taxon>
        <taxon>Desulfoscipio</taxon>
    </lineage>
</organism>
<keyword evidence="6" id="KW-1185">Reference proteome</keyword>
<keyword evidence="2 3" id="KW-0119">Carbohydrate metabolism</keyword>
<comment type="similarity">
    <text evidence="1 3">Belongs to the glycosyl hydrolase 57 family.</text>
</comment>
<dbReference type="PANTHER" id="PTHR36306:SF3">
    <property type="entry name" value="GLYCOSIDE HYDROLASE FAMILY 57"/>
    <property type="match status" value="1"/>
</dbReference>
<dbReference type="AlphaFoldDB" id="R4KJC9"/>
<dbReference type="PANTHER" id="PTHR36306">
    <property type="entry name" value="ALPHA-AMYLASE-RELATED-RELATED"/>
    <property type="match status" value="1"/>
</dbReference>
<sequence length="810" mass="93484">MDRFLCIHGHFYQPPRENPWLEAIELQDSAYPYHDWNERINAECYAPNTAARILNVKNLIRKIFNNYSRISFNFGPTLLDWLETSDPEVYQGIIEADRASRQTFSGHGSAIAQAYNHMIMPLANRRDKYTQVRWGIEDFKYRFGRGPEGMWLPETAVDLETLDILAQEGIGFTILSPYQARRVRPIGGDWREVGSEGIDPTMPYLLRLPETGRQINIFFYDGPISQAVAFERLLSNGEHFAHRLLSGFSEKSDRPQLVHIATDGETYGHHHRHGEMALAYALEYIESNKLARITNYGEFLAMFPPTHEVEIKEHTAWSCAHGVERWQADCGCHTGTKQGWTQAWRAPLRRALNWLRDSITPEYEKHAGQLFKDPWATRKDYISVVLDRSPENVERFLAKHADHTLDAVEQVTALKLLEMQRHAMLMFTSCGWFFDDISGIETIQVLQYARRVIQLAGEIFEIPLEPLFLEMLARAKSNDPQYQDGAYIYNNKITPAMVDLSKVGGHYAICSLFEKYGRHTQIFCYDVEQLDKHTTEAGTTKLTLGKVRVTSMVTRESTTLSYGAIYFAMHNVSCSVQAFTNEQHYRKLLQKVTDAFNRADFHRVIQILGRHFENGSFFSLKQLFRDRQRKILSKILNTTLEEMEGDYKQIYQHHATLMRFLKDLGIPLPQAMLCAADLSLNAELRRTFAEAEPNIEHINTLFNEAKILDIKLDDISLCYVLKANMERTAQSLYADPTNLALLGNLDTMTGLAHALPFEVDLWKIQNIYYRLLHDFYPYLRRKAEQGDKDTRAWVDRFAALGEKLQIQPKP</sequence>
<protein>
    <submittedName>
        <fullName evidence="5">Alpha-amylase/alpha-mannosidase</fullName>
    </submittedName>
</protein>
<dbReference type="GO" id="GO:0003824">
    <property type="term" value="F:catalytic activity"/>
    <property type="evidence" value="ECO:0007669"/>
    <property type="project" value="InterPro"/>
</dbReference>
<dbReference type="OrthoDB" id="9757977at2"/>
<dbReference type="Pfam" id="PF03065">
    <property type="entry name" value="Glyco_hydro_57"/>
    <property type="match status" value="1"/>
</dbReference>
<evidence type="ECO:0000313" key="5">
    <source>
        <dbReference type="EMBL" id="AGL02729.1"/>
    </source>
</evidence>
<reference evidence="5 6" key="1">
    <citation type="submission" date="2012-01" db="EMBL/GenBank/DDBJ databases">
        <title>Complete sequence of Desulfotomaculum gibsoniae DSM 7213.</title>
        <authorList>
            <consortium name="US DOE Joint Genome Institute"/>
            <person name="Lucas S."/>
            <person name="Han J."/>
            <person name="Lapidus A."/>
            <person name="Cheng J.-F."/>
            <person name="Goodwin L."/>
            <person name="Pitluck S."/>
            <person name="Peters L."/>
            <person name="Ovchinnikova G."/>
            <person name="Teshima H."/>
            <person name="Detter J.C."/>
            <person name="Han C."/>
            <person name="Tapia R."/>
            <person name="Land M."/>
            <person name="Hauser L."/>
            <person name="Kyrpides N."/>
            <person name="Ivanova N."/>
            <person name="Pagani I."/>
            <person name="Parshina S."/>
            <person name="Plugge C."/>
            <person name="Muyzer G."/>
            <person name="Kuever J."/>
            <person name="Ivanova A."/>
            <person name="Nazina T."/>
            <person name="Klenk H.-P."/>
            <person name="Brambilla E."/>
            <person name="Spring S."/>
            <person name="Stams A.F."/>
            <person name="Woyke T."/>
        </authorList>
    </citation>
    <scope>NUCLEOTIDE SEQUENCE [LARGE SCALE GENOMIC DNA]</scope>
    <source>
        <strain evidence="5 6">DSM 7213</strain>
    </source>
</reference>
<dbReference type="InterPro" id="IPR021923">
    <property type="entry name" value="DUF3536"/>
</dbReference>
<dbReference type="SUPFAM" id="SSF88713">
    <property type="entry name" value="Glycoside hydrolase/deacetylase"/>
    <property type="match status" value="1"/>
</dbReference>
<dbReference type="Proteomes" id="UP000013520">
    <property type="component" value="Chromosome"/>
</dbReference>
<dbReference type="RefSeq" id="WP_006523390.1">
    <property type="nucleotide sequence ID" value="NC_021184.1"/>
</dbReference>